<reference evidence="1 2" key="1">
    <citation type="journal article" date="2012" name="J. Bacteriol.">
        <title>Genome sequence of Pectobacterium sp. strain SCC3193.</title>
        <authorList>
            <person name="Koskinen J.P."/>
            <person name="Laine P."/>
            <person name="Niemi O."/>
            <person name="Nykyri J."/>
            <person name="Harjunpaa H."/>
            <person name="Auvinen P."/>
            <person name="Paulin L."/>
            <person name="Pirhonen M."/>
            <person name="Palva T."/>
            <person name="Holm L."/>
        </authorList>
    </citation>
    <scope>NUCLEOTIDE SEQUENCE [LARGE SCALE GENOMIC DNA]</scope>
    <source>
        <strain evidence="1 2">SCC3193</strain>
    </source>
</reference>
<dbReference type="Proteomes" id="UP000008044">
    <property type="component" value="Chromosome"/>
</dbReference>
<gene>
    <name evidence="1" type="ordered locus">W5S_3522</name>
</gene>
<dbReference type="InterPro" id="IPR023346">
    <property type="entry name" value="Lysozyme-like_dom_sf"/>
</dbReference>
<dbReference type="RefSeq" id="WP_014701063.1">
    <property type="nucleotide sequence ID" value="NC_017845.1"/>
</dbReference>
<dbReference type="STRING" id="1905730.W5S_3522"/>
<accession>A0A0H3I8P9</accession>
<sequence>MANRSILISTLVVLGIMHSGIVSAQKRPVALQQIPAAYRQIAKDARVPAESLYSLALTESSRLLPYGERPWPWSINVAGKTYRYETRELAWQALRQFIRQTPLKNIDVGIAQVNLGWNGHRFRSFYDAFEPFTNLRVAAQILRECYDAKPGSWLRAAGCYHRPAGGLPAERYMAIVRQKLKLISPVQEPLESSPPILLASSEAIIPSYQLTWIEPE</sequence>
<dbReference type="AlphaFoldDB" id="A0A0H3I8P9"/>
<dbReference type="HOGENOM" id="CLU_063182_2_1_6"/>
<proteinExistence type="predicted"/>
<name>A0A0H3I8P9_PECPM</name>
<organism evidence="1 2">
    <name type="scientific">Pectobacterium parmentieri</name>
    <dbReference type="NCBI Taxonomy" id="1905730"/>
    <lineage>
        <taxon>Bacteria</taxon>
        <taxon>Pseudomonadati</taxon>
        <taxon>Pseudomonadota</taxon>
        <taxon>Gammaproteobacteria</taxon>
        <taxon>Enterobacterales</taxon>
        <taxon>Pectobacteriaceae</taxon>
        <taxon>Pectobacterium</taxon>
    </lineage>
</organism>
<protein>
    <submittedName>
        <fullName evidence="1">Lytic transglycosylase catalytic</fullName>
    </submittedName>
</protein>
<dbReference type="PATRIC" id="fig|1166016.3.peg.3582"/>
<dbReference type="SUPFAM" id="SSF53955">
    <property type="entry name" value="Lysozyme-like"/>
    <property type="match status" value="1"/>
</dbReference>
<dbReference type="EMBL" id="CP003415">
    <property type="protein sequence ID" value="AFI91592.1"/>
    <property type="molecule type" value="Genomic_DNA"/>
</dbReference>
<dbReference type="eggNOG" id="COG0741">
    <property type="taxonomic scope" value="Bacteria"/>
</dbReference>
<evidence type="ECO:0000313" key="2">
    <source>
        <dbReference type="Proteomes" id="UP000008044"/>
    </source>
</evidence>
<dbReference type="KEGG" id="pec:W5S_3522"/>
<evidence type="ECO:0000313" key="1">
    <source>
        <dbReference type="EMBL" id="AFI91592.1"/>
    </source>
</evidence>